<proteinExistence type="predicted"/>
<dbReference type="EMBL" id="LCMO01000031">
    <property type="protein sequence ID" value="KKU38414.1"/>
    <property type="molecule type" value="Genomic_DNA"/>
</dbReference>
<feature type="domain" description="tRNA-guanine(15) transglycosylase-like" evidence="4">
    <location>
        <begin position="1"/>
        <end position="222"/>
    </location>
</feature>
<protein>
    <submittedName>
        <fullName evidence="5">Queuine tRNA-ribosyltransferase</fullName>
    </submittedName>
</protein>
<dbReference type="PANTHER" id="PTHR46499:SF1">
    <property type="entry name" value="QUEUINE TRNA-RIBOSYLTRANSFERASE"/>
    <property type="match status" value="1"/>
</dbReference>
<dbReference type="PANTHER" id="PTHR46499">
    <property type="entry name" value="QUEUINE TRNA-RIBOSYLTRANSFERASE"/>
    <property type="match status" value="1"/>
</dbReference>
<dbReference type="InterPro" id="IPR004803">
    <property type="entry name" value="TGT"/>
</dbReference>
<dbReference type="GO" id="GO:0008616">
    <property type="term" value="P:tRNA queuosine(34) biosynthetic process"/>
    <property type="evidence" value="ECO:0007669"/>
    <property type="project" value="TreeGrafter"/>
</dbReference>
<evidence type="ECO:0000256" key="1">
    <source>
        <dbReference type="ARBA" id="ARBA00022676"/>
    </source>
</evidence>
<accession>A0A0G1Q097</accession>
<dbReference type="NCBIfam" id="TIGR00449">
    <property type="entry name" value="tgt_general"/>
    <property type="match status" value="1"/>
</dbReference>
<keyword evidence="3" id="KW-0819">tRNA processing</keyword>
<organism evidence="5 6">
    <name type="scientific">Candidatus Azambacteria bacterium GW2011_GWB2_46_37</name>
    <dbReference type="NCBI Taxonomy" id="1618618"/>
    <lineage>
        <taxon>Bacteria</taxon>
        <taxon>Candidatus Azamiibacteriota</taxon>
    </lineage>
</organism>
<dbReference type="NCBIfam" id="TIGR00430">
    <property type="entry name" value="Q_tRNA_tgt"/>
    <property type="match status" value="1"/>
</dbReference>
<dbReference type="Pfam" id="PF01702">
    <property type="entry name" value="TGT"/>
    <property type="match status" value="1"/>
</dbReference>
<evidence type="ECO:0000313" key="6">
    <source>
        <dbReference type="Proteomes" id="UP000033818"/>
    </source>
</evidence>
<dbReference type="InterPro" id="IPR002616">
    <property type="entry name" value="tRNA_ribo_trans-like"/>
</dbReference>
<comment type="caution">
    <text evidence="5">The sequence shown here is derived from an EMBL/GenBank/DDBJ whole genome shotgun (WGS) entry which is preliminary data.</text>
</comment>
<dbReference type="Proteomes" id="UP000033818">
    <property type="component" value="Unassembled WGS sequence"/>
</dbReference>
<dbReference type="GO" id="GO:0008479">
    <property type="term" value="F:tRNA-guanosine(34) queuine transglycosylase activity"/>
    <property type="evidence" value="ECO:0007669"/>
    <property type="project" value="InterPro"/>
</dbReference>
<dbReference type="AlphaFoldDB" id="A0A0G1Q097"/>
<dbReference type="PATRIC" id="fig|1618618.3.peg.600"/>
<keyword evidence="2 5" id="KW-0808">Transferase</keyword>
<dbReference type="SUPFAM" id="SSF51713">
    <property type="entry name" value="tRNA-guanine transglycosylase"/>
    <property type="match status" value="1"/>
</dbReference>
<gene>
    <name evidence="5" type="ORF">UX53_C0031G0011</name>
</gene>
<sequence>MAFDECTSPLHDYEYTKNALARTHRWAERSLKAKTNPKQALFGIVQGGEYEDLRKESAKFISSLDFDGFAIGGSLGKSKEDMHRVLEWTNEILPEEKPRHLLGIGRPEDIFEGVERGVDMFDCVMPTRVARNGTLLVGKERLNITNAEFAADPNPPDKSCRCYTCSNYSRAYLNHLFKAKEILGHRLASIHNLYFIVNLVKQIRQSITEDRFLEFKKEFLRSG</sequence>
<name>A0A0G1Q097_9BACT</name>
<evidence type="ECO:0000256" key="2">
    <source>
        <dbReference type="ARBA" id="ARBA00022679"/>
    </source>
</evidence>
<dbReference type="GO" id="GO:0005829">
    <property type="term" value="C:cytosol"/>
    <property type="evidence" value="ECO:0007669"/>
    <property type="project" value="TreeGrafter"/>
</dbReference>
<evidence type="ECO:0000259" key="4">
    <source>
        <dbReference type="Pfam" id="PF01702"/>
    </source>
</evidence>
<evidence type="ECO:0000313" key="5">
    <source>
        <dbReference type="EMBL" id="KKU38414.1"/>
    </source>
</evidence>
<dbReference type="InterPro" id="IPR036511">
    <property type="entry name" value="TGT-like_sf"/>
</dbReference>
<keyword evidence="1" id="KW-0328">Glycosyltransferase</keyword>
<evidence type="ECO:0000256" key="3">
    <source>
        <dbReference type="ARBA" id="ARBA00022694"/>
    </source>
</evidence>
<dbReference type="Gene3D" id="3.20.20.105">
    <property type="entry name" value="Queuine tRNA-ribosyltransferase-like"/>
    <property type="match status" value="1"/>
</dbReference>
<reference evidence="5 6" key="1">
    <citation type="journal article" date="2015" name="Nature">
        <title>rRNA introns, odd ribosomes, and small enigmatic genomes across a large radiation of phyla.</title>
        <authorList>
            <person name="Brown C.T."/>
            <person name="Hug L.A."/>
            <person name="Thomas B.C."/>
            <person name="Sharon I."/>
            <person name="Castelle C.J."/>
            <person name="Singh A."/>
            <person name="Wilkins M.J."/>
            <person name="Williams K.H."/>
            <person name="Banfield J.F."/>
        </authorList>
    </citation>
    <scope>NUCLEOTIDE SEQUENCE [LARGE SCALE GENOMIC DNA]</scope>
</reference>
<dbReference type="InterPro" id="IPR050076">
    <property type="entry name" value="ArchSynthase1/Queuine_TRR"/>
</dbReference>